<dbReference type="PANTHER" id="PTHR33463:SF220">
    <property type="entry name" value="NB-ARC DOMAIN-CONTAINING PROTEIN"/>
    <property type="match status" value="1"/>
</dbReference>
<evidence type="ECO:0000259" key="10">
    <source>
        <dbReference type="Pfam" id="PF23559"/>
    </source>
</evidence>
<dbReference type="Pfam" id="PF00931">
    <property type="entry name" value="NB-ARC"/>
    <property type="match status" value="1"/>
</dbReference>
<evidence type="ECO:0000256" key="3">
    <source>
        <dbReference type="ARBA" id="ARBA00022737"/>
    </source>
</evidence>
<dbReference type="OrthoDB" id="664960at2759"/>
<dbReference type="InterPro" id="IPR058922">
    <property type="entry name" value="WHD_DRP"/>
</dbReference>
<dbReference type="GO" id="GO:0043531">
    <property type="term" value="F:ADP binding"/>
    <property type="evidence" value="ECO:0007669"/>
    <property type="project" value="InterPro"/>
</dbReference>
<feature type="compositionally biased region" description="Polar residues" evidence="8">
    <location>
        <begin position="251"/>
        <end position="261"/>
    </location>
</feature>
<keyword evidence="2" id="KW-0433">Leucine-rich repeat</keyword>
<reference evidence="12 13" key="1">
    <citation type="submission" date="2015-01" db="EMBL/GenBank/DDBJ databases">
        <title>Genome of allotetraploid Gossypium barbadense reveals genomic plasticity and fiber elongation in cotton evolution.</title>
        <authorList>
            <person name="Chen X."/>
            <person name="Liu X."/>
            <person name="Zhao B."/>
            <person name="Zheng H."/>
            <person name="Hu Y."/>
            <person name="Lu G."/>
            <person name="Yang C."/>
            <person name="Chen J."/>
            <person name="Shan C."/>
            <person name="Zhang L."/>
            <person name="Zhou Y."/>
            <person name="Wang L."/>
            <person name="Guo W."/>
            <person name="Bai Y."/>
            <person name="Ruan J."/>
            <person name="Shangguan X."/>
            <person name="Mao Y."/>
            <person name="Jiang J."/>
            <person name="Zhu Y."/>
            <person name="Lei J."/>
            <person name="Kang H."/>
            <person name="Chen S."/>
            <person name="He X."/>
            <person name="Wang R."/>
            <person name="Wang Y."/>
            <person name="Chen J."/>
            <person name="Wang L."/>
            <person name="Yu S."/>
            <person name="Wang B."/>
            <person name="Wei J."/>
            <person name="Song S."/>
            <person name="Lu X."/>
            <person name="Gao Z."/>
            <person name="Gu W."/>
            <person name="Deng X."/>
            <person name="Ma D."/>
            <person name="Wang S."/>
            <person name="Liang W."/>
            <person name="Fang L."/>
            <person name="Cai C."/>
            <person name="Zhu X."/>
            <person name="Zhou B."/>
            <person name="Zhang Y."/>
            <person name="Chen Z."/>
            <person name="Xu S."/>
            <person name="Zhu R."/>
            <person name="Wang S."/>
            <person name="Zhang T."/>
            <person name="Zhao G."/>
        </authorList>
    </citation>
    <scope>NUCLEOTIDE SEQUENCE [LARGE SCALE GENOMIC DNA]</scope>
    <source>
        <strain evidence="13">cv. Xinhai21</strain>
        <tissue evidence="12">Leaf</tissue>
    </source>
</reference>
<dbReference type="Gene3D" id="1.10.10.10">
    <property type="entry name" value="Winged helix-like DNA-binding domain superfamily/Winged helix DNA-binding domain"/>
    <property type="match status" value="1"/>
</dbReference>
<dbReference type="Gene3D" id="3.40.50.300">
    <property type="entry name" value="P-loop containing nucleotide triphosphate hydrolases"/>
    <property type="match status" value="1"/>
</dbReference>
<evidence type="ECO:0000259" key="11">
    <source>
        <dbReference type="Pfam" id="PF23598"/>
    </source>
</evidence>
<keyword evidence="6" id="KW-0067">ATP-binding</keyword>
<feature type="domain" description="Disease resistance R13L4/SHOC-2-like LRR" evidence="11">
    <location>
        <begin position="626"/>
        <end position="825"/>
    </location>
</feature>
<organism evidence="12 13">
    <name type="scientific">Gossypium barbadense</name>
    <name type="common">Sea Island cotton</name>
    <name type="synonym">Hibiscus barbadensis</name>
    <dbReference type="NCBI Taxonomy" id="3634"/>
    <lineage>
        <taxon>Eukaryota</taxon>
        <taxon>Viridiplantae</taxon>
        <taxon>Streptophyta</taxon>
        <taxon>Embryophyta</taxon>
        <taxon>Tracheophyta</taxon>
        <taxon>Spermatophyta</taxon>
        <taxon>Magnoliopsida</taxon>
        <taxon>eudicotyledons</taxon>
        <taxon>Gunneridae</taxon>
        <taxon>Pentapetalae</taxon>
        <taxon>rosids</taxon>
        <taxon>malvids</taxon>
        <taxon>Malvales</taxon>
        <taxon>Malvaceae</taxon>
        <taxon>Malvoideae</taxon>
        <taxon>Gossypium</taxon>
    </lineage>
</organism>
<evidence type="ECO:0000256" key="6">
    <source>
        <dbReference type="ARBA" id="ARBA00022840"/>
    </source>
</evidence>
<evidence type="ECO:0000256" key="4">
    <source>
        <dbReference type="ARBA" id="ARBA00022741"/>
    </source>
</evidence>
<dbReference type="InterPro" id="IPR011989">
    <property type="entry name" value="ARM-like"/>
</dbReference>
<feature type="domain" description="NB-ARC" evidence="9">
    <location>
        <begin position="264"/>
        <end position="433"/>
    </location>
</feature>
<keyword evidence="7" id="KW-0175">Coiled coil</keyword>
<name>A0A2P5VSM8_GOSBA</name>
<dbReference type="GO" id="GO:0005524">
    <property type="term" value="F:ATP binding"/>
    <property type="evidence" value="ECO:0007669"/>
    <property type="project" value="UniProtKB-KW"/>
</dbReference>
<dbReference type="SUPFAM" id="SSF52540">
    <property type="entry name" value="P-loop containing nucleoside triphosphate hydrolases"/>
    <property type="match status" value="1"/>
</dbReference>
<comment type="similarity">
    <text evidence="1">Belongs to the disease resistance NB-LRR family.</text>
</comment>
<proteinExistence type="inferred from homology"/>
<dbReference type="InterPro" id="IPR032675">
    <property type="entry name" value="LRR_dom_sf"/>
</dbReference>
<evidence type="ECO:0000313" key="13">
    <source>
        <dbReference type="Proteomes" id="UP000239757"/>
    </source>
</evidence>
<dbReference type="SUPFAM" id="SSF52058">
    <property type="entry name" value="L domain-like"/>
    <property type="match status" value="1"/>
</dbReference>
<dbReference type="Gene3D" id="1.10.8.430">
    <property type="entry name" value="Helical domain of apoptotic protease-activating factors"/>
    <property type="match status" value="1"/>
</dbReference>
<feature type="region of interest" description="Disordered" evidence="8">
    <location>
        <begin position="242"/>
        <end position="261"/>
    </location>
</feature>
<protein>
    <submittedName>
        <fullName evidence="12">Uncharacterized protein</fullName>
    </submittedName>
</protein>
<dbReference type="InterPro" id="IPR050905">
    <property type="entry name" value="Plant_NBS-LRR"/>
</dbReference>
<feature type="domain" description="Disease resistance protein winged helix" evidence="10">
    <location>
        <begin position="520"/>
        <end position="587"/>
    </location>
</feature>
<evidence type="ECO:0000256" key="7">
    <source>
        <dbReference type="SAM" id="Coils"/>
    </source>
</evidence>
<keyword evidence="5" id="KW-0611">Plant defense</keyword>
<dbReference type="Gene3D" id="3.80.10.10">
    <property type="entry name" value="Ribonuclease Inhibitor"/>
    <property type="match status" value="2"/>
</dbReference>
<dbReference type="Pfam" id="PF23598">
    <property type="entry name" value="LRR_14"/>
    <property type="match status" value="1"/>
</dbReference>
<feature type="coiled-coil region" evidence="7">
    <location>
        <begin position="132"/>
        <end position="166"/>
    </location>
</feature>
<dbReference type="FunFam" id="1.10.10.10:FF:000322">
    <property type="entry name" value="Probable disease resistance protein At1g63360"/>
    <property type="match status" value="1"/>
</dbReference>
<keyword evidence="4" id="KW-0547">Nucleotide-binding</keyword>
<dbReference type="GO" id="GO:0006952">
    <property type="term" value="P:defense response"/>
    <property type="evidence" value="ECO:0007669"/>
    <property type="project" value="UniProtKB-KW"/>
</dbReference>
<dbReference type="AlphaFoldDB" id="A0A2P5VSM8"/>
<dbReference type="Proteomes" id="UP000239757">
    <property type="component" value="Unassembled WGS sequence"/>
</dbReference>
<dbReference type="InterPro" id="IPR042197">
    <property type="entry name" value="Apaf_helical"/>
</dbReference>
<dbReference type="Gene3D" id="1.25.10.10">
    <property type="entry name" value="Leucine-rich Repeat Variant"/>
    <property type="match status" value="1"/>
</dbReference>
<dbReference type="PANTHER" id="PTHR33463">
    <property type="entry name" value="NB-ARC DOMAIN-CONTAINING PROTEIN-RELATED"/>
    <property type="match status" value="1"/>
</dbReference>
<evidence type="ECO:0000259" key="9">
    <source>
        <dbReference type="Pfam" id="PF00931"/>
    </source>
</evidence>
<evidence type="ECO:0000256" key="5">
    <source>
        <dbReference type="ARBA" id="ARBA00022821"/>
    </source>
</evidence>
<evidence type="ECO:0000256" key="1">
    <source>
        <dbReference type="ARBA" id="ARBA00008894"/>
    </source>
</evidence>
<dbReference type="PRINTS" id="PR00364">
    <property type="entry name" value="DISEASERSIST"/>
</dbReference>
<evidence type="ECO:0000313" key="12">
    <source>
        <dbReference type="EMBL" id="PPR81837.1"/>
    </source>
</evidence>
<gene>
    <name evidence="12" type="ORF">GOBAR_AA38874</name>
</gene>
<dbReference type="FunFam" id="1.10.8.430:FF:000003">
    <property type="entry name" value="Probable disease resistance protein At5g66910"/>
    <property type="match status" value="1"/>
</dbReference>
<dbReference type="InterPro" id="IPR055414">
    <property type="entry name" value="LRR_R13L4/SHOC2-like"/>
</dbReference>
<sequence>MRRALHANPIQFTSNAVKGDEETLALQAIEFWSCVCGKEIELQELESPESGDSGPSHSGIPKKALLLETLLKQKEDQDQDDTITNIYMAGGTCLVLFARTVGGMGNIFSISLSLDTIITRCWDCATGQASYICNLEDNLHALQTELAELKELRSDLMSKVRIAEDEQQLKRLDQVEGWLQRAETLIADADKLIVQSPQHVEKLCMGGCCSRHPRSTHKFGKQIARILQEVKHLKELKRDFSDVASKPPLPSATQRPSEPTVGLESNFNHVWSSLQKEQVGVIGIYGLGGVGKTTLLNQINNKFHDMSHDYHVIWAVASQNQPIEKVQDQIAKRIGLLAEDRKSIEEKAEAIFKVLCKKKFALLLDDIWEWFDLTRAGVPLPTQQNGSKVIFTTRRLDVCCQMQPNMDNNIRVECLPPGEALKLFEEKVGAETLQMHPDICKLAEAVVEECAGLPLALITIGRAMASKKTPREWEFAIEALRQSTASAFPRVGKEMYPKLKFSYDCLPDEKVKSCFLYCSLYPEDHIIEKDELIHCWIGDGILDKHTNLSSARNEGHFIIGSLIEACLLEKGANNNGVKMHDVIRDMALWIGGESKKVFVKSGVRLKELPEADKWEEAIRMSLMDNKIENLTEILACPYLQTLFLGRNPLKVIINDFFNFMPMLRVLDLSHNPRLEELSVGIAKLVSLEHLNLSFTGIRKLPVELKALAKLKYLNLEWIGSLSVIPQRLISSFSKLQVLKMEGCGYGCSLVLEEMEHFKYLNVLTITFRSDSELEKTVGFNKFFSRAIESVTLEDFRDSRSLNILALTNVQHLQRLSLSHCEDLEEVKIESNIIKGAGCFHRLGFVFLFDCNQLRDVSWVVFAPHLEVLMIHDCKSLEEIISEEKLGEVTKSKANTNLFSKLEAFYLFSLPKMKTIYRHALPFPQLEEIIIRKCPMLKKLPLNSNSAKGQRLVIEGEEGWWKDVEWEDESTRIAFLPSFKPR</sequence>
<dbReference type="InterPro" id="IPR036388">
    <property type="entry name" value="WH-like_DNA-bd_sf"/>
</dbReference>
<dbReference type="InterPro" id="IPR027417">
    <property type="entry name" value="P-loop_NTPase"/>
</dbReference>
<dbReference type="InterPro" id="IPR002182">
    <property type="entry name" value="NB-ARC"/>
</dbReference>
<dbReference type="Pfam" id="PF23559">
    <property type="entry name" value="WHD_DRP"/>
    <property type="match status" value="1"/>
</dbReference>
<evidence type="ECO:0000256" key="8">
    <source>
        <dbReference type="SAM" id="MobiDB-lite"/>
    </source>
</evidence>
<evidence type="ECO:0000256" key="2">
    <source>
        <dbReference type="ARBA" id="ARBA00022614"/>
    </source>
</evidence>
<accession>A0A2P5VSM8</accession>
<dbReference type="EMBL" id="KZ671114">
    <property type="protein sequence ID" value="PPR81837.1"/>
    <property type="molecule type" value="Genomic_DNA"/>
</dbReference>
<keyword evidence="3" id="KW-0677">Repeat</keyword>
<dbReference type="FunFam" id="3.40.50.300:FF:001091">
    <property type="entry name" value="Probable disease resistance protein At1g61300"/>
    <property type="match status" value="1"/>
</dbReference>